<evidence type="ECO:0000256" key="1">
    <source>
        <dbReference type="SAM" id="Phobius"/>
    </source>
</evidence>
<proteinExistence type="predicted"/>
<keyword evidence="1" id="KW-1133">Transmembrane helix</keyword>
<accession>A0A6J5RNX9</accession>
<protein>
    <submittedName>
        <fullName evidence="2">Holin of 3TMs, for gene-transfer release</fullName>
    </submittedName>
</protein>
<feature type="transmembrane region" description="Helical" evidence="1">
    <location>
        <begin position="108"/>
        <end position="125"/>
    </location>
</feature>
<organism evidence="2">
    <name type="scientific">uncultured Caudovirales phage</name>
    <dbReference type="NCBI Taxonomy" id="2100421"/>
    <lineage>
        <taxon>Viruses</taxon>
        <taxon>Duplodnaviria</taxon>
        <taxon>Heunggongvirae</taxon>
        <taxon>Uroviricota</taxon>
        <taxon>Caudoviricetes</taxon>
        <taxon>Peduoviridae</taxon>
        <taxon>Maltschvirus</taxon>
        <taxon>Maltschvirus maltsch</taxon>
    </lineage>
</organism>
<keyword evidence="1" id="KW-0472">Membrane</keyword>
<gene>
    <name evidence="2" type="ORF">UFOVP1295_7</name>
</gene>
<evidence type="ECO:0000313" key="2">
    <source>
        <dbReference type="EMBL" id="CAB4195358.1"/>
    </source>
</evidence>
<sequence length="134" mass="14828">MILDALLSVGGKLIDKLIPDPQAKAAAQLELAKLAQTGELASMANETELFKLEQSSLTERHRADMSSDSTLSKNIRPATLVFILAVYTIFGLMSAFEIEVNPNYVELLGQWGMLIMSFYFGGRTLEKIVDMRSK</sequence>
<name>A0A6J5RNX9_9CAUD</name>
<dbReference type="InterPro" id="IPR021497">
    <property type="entry name" value="GTA_holin_3TM"/>
</dbReference>
<dbReference type="EMBL" id="LR797242">
    <property type="protein sequence ID" value="CAB4195358.1"/>
    <property type="molecule type" value="Genomic_DNA"/>
</dbReference>
<feature type="transmembrane region" description="Helical" evidence="1">
    <location>
        <begin position="75"/>
        <end position="96"/>
    </location>
</feature>
<dbReference type="Pfam" id="PF11351">
    <property type="entry name" value="GTA_holin_3TM"/>
    <property type="match status" value="1"/>
</dbReference>
<keyword evidence="1" id="KW-0812">Transmembrane</keyword>
<reference evidence="2" key="1">
    <citation type="submission" date="2020-05" db="EMBL/GenBank/DDBJ databases">
        <authorList>
            <person name="Chiriac C."/>
            <person name="Salcher M."/>
            <person name="Ghai R."/>
            <person name="Kavagutti S V."/>
        </authorList>
    </citation>
    <scope>NUCLEOTIDE SEQUENCE</scope>
</reference>